<dbReference type="Gene3D" id="3.10.450.240">
    <property type="match status" value="1"/>
</dbReference>
<dbReference type="KEGG" id="daf:Desaf_0019"/>
<feature type="signal peptide" evidence="3">
    <location>
        <begin position="1"/>
        <end position="20"/>
    </location>
</feature>
<gene>
    <name evidence="5" type="ORF">Desaf_0019</name>
</gene>
<reference evidence="5 6" key="1">
    <citation type="journal article" date="2011" name="J. Bacteriol.">
        <title>Genome sequence of the mercury-methylating and pleomorphic Desulfovibrio africanus Strain Walvis Bay.</title>
        <authorList>
            <person name="Brown S.D."/>
            <person name="Wall J.D."/>
            <person name="Kucken A.M."/>
            <person name="Gilmour C.C."/>
            <person name="Podar M."/>
            <person name="Brandt C.C."/>
            <person name="Teshima H."/>
            <person name="Detter J.C."/>
            <person name="Han C.S."/>
            <person name="Land M.L."/>
            <person name="Lucas S."/>
            <person name="Han J."/>
            <person name="Pennacchio L."/>
            <person name="Nolan M."/>
            <person name="Pitluck S."/>
            <person name="Woyke T."/>
            <person name="Goodwin L."/>
            <person name="Palumbo A.V."/>
            <person name="Elias D.A."/>
        </authorList>
    </citation>
    <scope>NUCLEOTIDE SEQUENCE [LARGE SCALE GENOMIC DNA]</scope>
    <source>
        <strain evidence="5 6">Walvis Bay</strain>
    </source>
</reference>
<evidence type="ECO:0000256" key="2">
    <source>
        <dbReference type="SAM" id="Phobius"/>
    </source>
</evidence>
<dbReference type="Proteomes" id="UP000007844">
    <property type="component" value="Chromosome"/>
</dbReference>
<dbReference type="STRING" id="690850.Desaf_0019"/>
<feature type="transmembrane region" description="Helical" evidence="2">
    <location>
        <begin position="79"/>
        <end position="101"/>
    </location>
</feature>
<dbReference type="RefSeq" id="WP_014258264.1">
    <property type="nucleotide sequence ID" value="NC_016629.1"/>
</dbReference>
<dbReference type="Pfam" id="PF04280">
    <property type="entry name" value="Tim44"/>
    <property type="match status" value="1"/>
</dbReference>
<feature type="compositionally biased region" description="Low complexity" evidence="1">
    <location>
        <begin position="56"/>
        <end position="72"/>
    </location>
</feature>
<dbReference type="InterPro" id="IPR007379">
    <property type="entry name" value="Tim44-like_dom"/>
</dbReference>
<dbReference type="SUPFAM" id="SSF54427">
    <property type="entry name" value="NTF2-like"/>
    <property type="match status" value="1"/>
</dbReference>
<feature type="compositionally biased region" description="Polar residues" evidence="1">
    <location>
        <begin position="171"/>
        <end position="185"/>
    </location>
</feature>
<feature type="region of interest" description="Disordered" evidence="1">
    <location>
        <begin position="34"/>
        <end position="72"/>
    </location>
</feature>
<evidence type="ECO:0000313" key="5">
    <source>
        <dbReference type="EMBL" id="EGJ48385.1"/>
    </source>
</evidence>
<keyword evidence="3" id="KW-0732">Signal</keyword>
<sequence length="313" mass="34140" precursor="true">MTKKLATLAAALLLALSTLCATFDAAEAARMGGGRSFGSRPSYSQPAQRQQTPSMNQQRPAQQQQQQNLGQQAPARRGLFGGMGGFLGGMLAGSLLGSLFFGHPFAGGGMMDFLLIGILIFAGVMVFRMFAARRQQSEYSYAGAAQRQAEAPVDQGSWGGSQWDKLRSAPASGQANGQADSQARPGSNVPGFNEDEFLRGAKMVYTRLQASWDARDLEDIREFTSPEVYAEIARQAAQDPTPSTTEILLVNARLLEVKQQSAQVLATVYFDVLMREDKAQNAPGQVREVWHFLRENDDPKSSWKLEGIQQLEN</sequence>
<dbReference type="HOGENOM" id="CLU_052470_0_0_7"/>
<keyword evidence="6" id="KW-1185">Reference proteome</keyword>
<dbReference type="AlphaFoldDB" id="F3YV67"/>
<keyword evidence="2" id="KW-1133">Transmembrane helix</keyword>
<evidence type="ECO:0000259" key="4">
    <source>
        <dbReference type="SMART" id="SM00978"/>
    </source>
</evidence>
<protein>
    <submittedName>
        <fullName evidence="5">Import inner membrane translocase subunit Tim44</fullName>
    </submittedName>
</protein>
<name>F3YV67_DESAF</name>
<dbReference type="SMART" id="SM00978">
    <property type="entry name" value="Tim44"/>
    <property type="match status" value="1"/>
</dbReference>
<dbReference type="EMBL" id="CP003221">
    <property type="protein sequence ID" value="EGJ48385.1"/>
    <property type="molecule type" value="Genomic_DNA"/>
</dbReference>
<feature type="transmembrane region" description="Helical" evidence="2">
    <location>
        <begin position="113"/>
        <end position="131"/>
    </location>
</feature>
<dbReference type="eggNOG" id="COG4395">
    <property type="taxonomic scope" value="Bacteria"/>
</dbReference>
<feature type="chain" id="PRO_5003308694" evidence="3">
    <location>
        <begin position="21"/>
        <end position="313"/>
    </location>
</feature>
<dbReference type="PANTHER" id="PTHR41542:SF1">
    <property type="entry name" value="BLL5807 PROTEIN"/>
    <property type="match status" value="1"/>
</dbReference>
<organism evidence="5 6">
    <name type="scientific">Desulfocurvibacter africanus subsp. africanus str. Walvis Bay</name>
    <dbReference type="NCBI Taxonomy" id="690850"/>
    <lineage>
        <taxon>Bacteria</taxon>
        <taxon>Pseudomonadati</taxon>
        <taxon>Thermodesulfobacteriota</taxon>
        <taxon>Desulfovibrionia</taxon>
        <taxon>Desulfovibrionales</taxon>
        <taxon>Desulfovibrionaceae</taxon>
        <taxon>Desulfocurvibacter</taxon>
    </lineage>
</organism>
<evidence type="ECO:0000256" key="1">
    <source>
        <dbReference type="SAM" id="MobiDB-lite"/>
    </source>
</evidence>
<dbReference type="PANTHER" id="PTHR41542">
    <property type="entry name" value="BLL5807 PROTEIN"/>
    <property type="match status" value="1"/>
</dbReference>
<keyword evidence="2" id="KW-0472">Membrane</keyword>
<dbReference type="InterPro" id="IPR032710">
    <property type="entry name" value="NTF2-like_dom_sf"/>
</dbReference>
<keyword evidence="2" id="KW-0812">Transmembrane</keyword>
<evidence type="ECO:0000313" key="6">
    <source>
        <dbReference type="Proteomes" id="UP000007844"/>
    </source>
</evidence>
<feature type="region of interest" description="Disordered" evidence="1">
    <location>
        <begin position="150"/>
        <end position="191"/>
    </location>
</feature>
<accession>F3YV67</accession>
<proteinExistence type="predicted"/>
<feature type="domain" description="Tim44-like" evidence="4">
    <location>
        <begin position="179"/>
        <end position="310"/>
    </location>
</feature>
<feature type="compositionally biased region" description="Polar residues" evidence="1">
    <location>
        <begin position="39"/>
        <end position="55"/>
    </location>
</feature>
<evidence type="ECO:0000256" key="3">
    <source>
        <dbReference type="SAM" id="SignalP"/>
    </source>
</evidence>